<sequence length="780" mass="85545">MEAKEESYETPCELGRAEEQQSFSEALEVANDQETSEKYEELGQSEGLAELGEAQVVKVPGEYEDIEKGAEKKEEGEDKKPLGEEGDIFSQTYDIRQGDPFPQDPNAPQETHQFTIRAMLVGSLLGMVVTASNIYLGLKTGFTFGAQLFGAIFGFAILRFVSRTMPGWFGGGFFGPKENCTVQTVATAVGGASSIYVSSIPAMYTLGLLGKGPEDDFWRLVSFSAVTAYYGIFFAIPLRKFYILYQKLVFPTPSACALTIHSLHSGNVASSVIKKKAWSLVFSFAFSFFMRIYSNYVPGIIWSWHIFWWLYKLGWKGAISPENWGWSIQLSPAFLGVGFFTGLNAAYSFFLGSIIAWAIVGPIIANNGIAPKYSILSPSHPDWRSYNSMSLKSKLNPNGFDPVTNSSPRYWLLWPGVMIMLCASFAEVFMNGSVVWKGLKQASLSLYYRISRKKGEVFKAPISDPAPLYSQIPFWQWFPLLILSIIFTCIVLFFQFGISVGLSLFSIFLGFIFSFIGAQSSGTTDVNPISTCAKSSQLILGAVSRAQHMDLILAQRLNLIAGSVSACAAAQSVDMIGDLKTGHLLGARPRIQFYAQVSGIVVSVWLNVVLYILFNKAYPCFITQFTSNYSSSDICVFGAPAVAAWRAIASAMTSPQLPVPLSSVYASLGLGVLSVIVVVYKYSYCPQKYRDYVPNFNAIGLGFVIPQTYYSIAMIIGAVVSHLWKKRKPVSYDIYALAIATGFTAGEGIGGVVNAVFEIAGLSGQKYGTHIGCPYDTWCG</sequence>
<accession>A0ACB7CIL1</accession>
<name>A0ACB7CIL1_9ASCO</name>
<organism evidence="1 2">
    <name type="scientific">Pneumocystis oryctolagi</name>
    <dbReference type="NCBI Taxonomy" id="42067"/>
    <lineage>
        <taxon>Eukaryota</taxon>
        <taxon>Fungi</taxon>
        <taxon>Dikarya</taxon>
        <taxon>Ascomycota</taxon>
        <taxon>Taphrinomycotina</taxon>
        <taxon>Pneumocystomycetes</taxon>
        <taxon>Pneumocystaceae</taxon>
        <taxon>Pneumocystis</taxon>
    </lineage>
</organism>
<protein>
    <submittedName>
        <fullName evidence="1">Uncharacterized protein</fullName>
    </submittedName>
</protein>
<evidence type="ECO:0000313" key="1">
    <source>
        <dbReference type="EMBL" id="KAG4305629.1"/>
    </source>
</evidence>
<reference evidence="1 2" key="1">
    <citation type="journal article" date="2021" name="Commun. Biol.">
        <title>Genomic insights into the host specific adaptation of the Pneumocystis genus.</title>
        <authorList>
            <person name="Cisse O.H."/>
            <person name="Ma L."/>
            <person name="Dekker J.P."/>
            <person name="Khil P.P."/>
            <person name="Youn J.-H."/>
            <person name="Brenchley J.M."/>
            <person name="Blair R."/>
            <person name="Pahar B."/>
            <person name="Chabe M."/>
            <person name="Van Rompay K.K.A."/>
            <person name="Keesler R."/>
            <person name="Sukura A."/>
            <person name="Hirsch V."/>
            <person name="Kutty G."/>
            <person name="Liu Y."/>
            <person name="Peng L."/>
            <person name="Chen J."/>
            <person name="Song J."/>
            <person name="Weissenbacher-Lang C."/>
            <person name="Xu J."/>
            <person name="Upham N.S."/>
            <person name="Stajich J.E."/>
            <person name="Cuomo C.A."/>
            <person name="Cushion M.T."/>
            <person name="Kovacs J.A."/>
        </authorList>
    </citation>
    <scope>NUCLEOTIDE SEQUENCE [LARGE SCALE GENOMIC DNA]</scope>
    <source>
        <strain evidence="1 2">RABM</strain>
    </source>
</reference>
<dbReference type="EMBL" id="JABTEG010000003">
    <property type="protein sequence ID" value="KAG4305629.1"/>
    <property type="molecule type" value="Genomic_DNA"/>
</dbReference>
<dbReference type="Proteomes" id="UP000768646">
    <property type="component" value="Unassembled WGS sequence"/>
</dbReference>
<evidence type="ECO:0000313" key="2">
    <source>
        <dbReference type="Proteomes" id="UP000768646"/>
    </source>
</evidence>
<keyword evidence="2" id="KW-1185">Reference proteome</keyword>
<proteinExistence type="predicted"/>
<comment type="caution">
    <text evidence="1">The sequence shown here is derived from an EMBL/GenBank/DDBJ whole genome shotgun (WGS) entry which is preliminary data.</text>
</comment>
<gene>
    <name evidence="1" type="ORF">PORY_001185</name>
</gene>